<feature type="compositionally biased region" description="Basic and acidic residues" evidence="6">
    <location>
        <begin position="308"/>
        <end position="319"/>
    </location>
</feature>
<evidence type="ECO:0000256" key="5">
    <source>
        <dbReference type="ARBA" id="ARBA00023136"/>
    </source>
</evidence>
<feature type="compositionally biased region" description="Basic and acidic residues" evidence="6">
    <location>
        <begin position="216"/>
        <end position="230"/>
    </location>
</feature>
<evidence type="ECO:0008006" key="10">
    <source>
        <dbReference type="Google" id="ProtNLM"/>
    </source>
</evidence>
<reference evidence="8 9" key="2">
    <citation type="journal article" date="2021" name="J. Hered.">
        <title>Feather Gene Expression Elucidates the Developmental Basis of Plumage Iridescence in African Starlings.</title>
        <authorList>
            <person name="Rubenstein D.R."/>
            <person name="Corvelo A."/>
            <person name="MacManes M.D."/>
            <person name="Maia R."/>
            <person name="Narzisi G."/>
            <person name="Rousaki A."/>
            <person name="Vandenabeele P."/>
            <person name="Shawkey M.D."/>
            <person name="Solomon J."/>
        </authorList>
    </citation>
    <scope>NUCLEOTIDE SEQUENCE [LARGE SCALE GENOMIC DNA]</scope>
    <source>
        <strain evidence="8">SS15</strain>
    </source>
</reference>
<dbReference type="EMBL" id="JADDUC010000258">
    <property type="protein sequence ID" value="KAG0114851.1"/>
    <property type="molecule type" value="Genomic_DNA"/>
</dbReference>
<organism evidence="7">
    <name type="scientific">Lamprotornis superbus</name>
    <dbReference type="NCBI Taxonomy" id="245042"/>
    <lineage>
        <taxon>Eukaryota</taxon>
        <taxon>Metazoa</taxon>
        <taxon>Chordata</taxon>
        <taxon>Craniata</taxon>
        <taxon>Vertebrata</taxon>
        <taxon>Euteleostomi</taxon>
        <taxon>Archelosauria</taxon>
        <taxon>Archosauria</taxon>
        <taxon>Dinosauria</taxon>
        <taxon>Saurischia</taxon>
        <taxon>Theropoda</taxon>
        <taxon>Coelurosauria</taxon>
        <taxon>Aves</taxon>
        <taxon>Neognathae</taxon>
        <taxon>Neoaves</taxon>
        <taxon>Telluraves</taxon>
        <taxon>Australaves</taxon>
        <taxon>Passeriformes</taxon>
        <taxon>Sturnidae</taxon>
        <taxon>Lamprotornis</taxon>
    </lineage>
</organism>
<evidence type="ECO:0000256" key="3">
    <source>
        <dbReference type="ARBA" id="ARBA00008836"/>
    </source>
</evidence>
<name>A0A835NH16_9PASS</name>
<reference evidence="7" key="1">
    <citation type="submission" date="2020-10" db="EMBL/GenBank/DDBJ databases">
        <title>Feather gene expression reveals the developmental basis of iridescence in African starlings.</title>
        <authorList>
            <person name="Rubenstein D.R."/>
        </authorList>
    </citation>
    <scope>NUCLEOTIDE SEQUENCE</scope>
    <source>
        <strain evidence="7">SS15</strain>
        <tissue evidence="7">Liver</tissue>
    </source>
</reference>
<sequence>MGEAAAGSAVPPLPAAEAAGGQVNALTVLALLEKLVVEGQQRQMEQRQRGLEGTVRTIQVDLVKLCRSHGATGELVEKLLDKSRKVCANTRAVRERLDRQCDQVRRLEQHHAQLLRRDRFKVLIFQEENEIPASVFAKEPVPSITEGKEEPVDENKTLEETLHTVELGSDDEMFHEGDDLDDSAEEKTEESRAEKLKRSSLKKVDSLKKAFSRQNIEKKMNKIVSPERREKIKKSLTVHHQKSSSSKGSGFKVSPLTFSTKKGREGESPAEAEDRPSESASAEQAENEDAASFADTHSDVTAGTSLPEEAKAAGDSLEKEARAEGKALMNNNIELSIVEDDEEYGVPLEVSSQKLFDERSNPVGGEMEQSDEETTQAAVLQTKESTFNLYAAAVNLSQSPSANQEPQHRTVLRNIFQAEAMFTLRQAPAHSAHASSQLEDMDLFISPSCASQAAEAEAPLTMAGTERANPSSPAPICIALIRPPVSTALLRQQL</sequence>
<feature type="compositionally biased region" description="Basic and acidic residues" evidence="6">
    <location>
        <begin position="262"/>
        <end position="277"/>
    </location>
</feature>
<comment type="caution">
    <text evidence="7">The sequence shown here is derived from an EMBL/GenBank/DDBJ whole genome shotgun (WGS) entry which is preliminary data.</text>
</comment>
<keyword evidence="5" id="KW-0472">Membrane</keyword>
<evidence type="ECO:0000256" key="4">
    <source>
        <dbReference type="ARBA" id="ARBA00022490"/>
    </source>
</evidence>
<evidence type="ECO:0000313" key="9">
    <source>
        <dbReference type="Proteomes" id="UP000618051"/>
    </source>
</evidence>
<feature type="region of interest" description="Disordered" evidence="6">
    <location>
        <begin position="165"/>
        <end position="199"/>
    </location>
</feature>
<evidence type="ECO:0000256" key="1">
    <source>
        <dbReference type="ARBA" id="ARBA00004345"/>
    </source>
</evidence>
<evidence type="ECO:0000313" key="8">
    <source>
        <dbReference type="EMBL" id="KAI1237037.1"/>
    </source>
</evidence>
<dbReference type="GO" id="GO:0005737">
    <property type="term" value="C:cytoplasm"/>
    <property type="evidence" value="ECO:0007669"/>
    <property type="project" value="UniProtKB-SubCell"/>
</dbReference>
<feature type="region of interest" description="Disordered" evidence="6">
    <location>
        <begin position="216"/>
        <end position="319"/>
    </location>
</feature>
<evidence type="ECO:0000256" key="2">
    <source>
        <dbReference type="ARBA" id="ARBA00004496"/>
    </source>
</evidence>
<dbReference type="AlphaFoldDB" id="A0A835NH16"/>
<proteinExistence type="inferred from homology"/>
<comment type="similarity">
    <text evidence="3">Belongs to the CAVIN family.</text>
</comment>
<dbReference type="OrthoDB" id="8910748at2759"/>
<accession>A0A835NH16</accession>
<evidence type="ECO:0000256" key="6">
    <source>
        <dbReference type="SAM" id="MobiDB-lite"/>
    </source>
</evidence>
<keyword evidence="9" id="KW-1185">Reference proteome</keyword>
<reference evidence="8" key="3">
    <citation type="submission" date="2022-01" db="EMBL/GenBank/DDBJ databases">
        <authorList>
            <person name="Rubenstein D.R."/>
        </authorList>
    </citation>
    <scope>NUCLEOTIDE SEQUENCE</scope>
    <source>
        <strain evidence="8">SS15</strain>
        <tissue evidence="8">Liver</tissue>
    </source>
</reference>
<dbReference type="Pfam" id="PF15237">
    <property type="entry name" value="PTRF_SDPR"/>
    <property type="match status" value="1"/>
</dbReference>
<dbReference type="InterPro" id="IPR026752">
    <property type="entry name" value="Cavin_fam"/>
</dbReference>
<comment type="subcellular location">
    <subcellularLocation>
        <location evidence="2">Cytoplasm</location>
    </subcellularLocation>
    <subcellularLocation>
        <location evidence="1">Membrane</location>
        <location evidence="1">Caveola</location>
    </subcellularLocation>
</comment>
<dbReference type="GO" id="GO:0005901">
    <property type="term" value="C:caveola"/>
    <property type="evidence" value="ECO:0007669"/>
    <property type="project" value="UniProtKB-SubCell"/>
</dbReference>
<gene>
    <name evidence="8" type="ORF">IHE44_0014291</name>
    <name evidence="7" type="ORF">IHE44_007102</name>
</gene>
<dbReference type="GO" id="GO:0005080">
    <property type="term" value="F:protein kinase C binding"/>
    <property type="evidence" value="ECO:0007669"/>
    <property type="project" value="TreeGrafter"/>
</dbReference>
<dbReference type="EMBL" id="JADDUC020000008">
    <property type="protein sequence ID" value="KAI1237037.1"/>
    <property type="molecule type" value="Genomic_DNA"/>
</dbReference>
<dbReference type="Proteomes" id="UP000618051">
    <property type="component" value="Unassembled WGS sequence"/>
</dbReference>
<protein>
    <recommendedName>
        <fullName evidence="10">CAVN2 protein</fullName>
    </recommendedName>
</protein>
<evidence type="ECO:0000313" key="7">
    <source>
        <dbReference type="EMBL" id="KAG0114851.1"/>
    </source>
</evidence>
<feature type="compositionally biased region" description="Basic and acidic residues" evidence="6">
    <location>
        <begin position="185"/>
        <end position="199"/>
    </location>
</feature>
<dbReference type="PANTHER" id="PTHR15240:SF1">
    <property type="entry name" value="CAVEOLAE-ASSOCIATED PROTEIN 2"/>
    <property type="match status" value="1"/>
</dbReference>
<keyword evidence="4" id="KW-0963">Cytoplasm</keyword>
<feature type="compositionally biased region" description="Basic residues" evidence="6">
    <location>
        <begin position="231"/>
        <end position="242"/>
    </location>
</feature>
<dbReference type="PANTHER" id="PTHR15240">
    <property type="entry name" value="CAVIN"/>
    <property type="match status" value="1"/>
</dbReference>